<organism evidence="2">
    <name type="scientific">candidate division WOR-3 bacterium</name>
    <dbReference type="NCBI Taxonomy" id="2052148"/>
    <lineage>
        <taxon>Bacteria</taxon>
        <taxon>Bacteria division WOR-3</taxon>
    </lineage>
</organism>
<accession>A0A7C3Z3P4</accession>
<gene>
    <name evidence="2" type="ORF">ENX07_06380</name>
</gene>
<sequence length="545" mass="61292">MKTFFILFFSLAFACPPNPFTGKNLPKIILPKGIEKPERLKVIKSGVMRSIVLLCDFSDNRHTYPLSEFSNLLFGENPPSLRSYYYEVSYGNLTIEGRVIEWQRMDKPYSYYVGDSFGVYKEFPNNSQGLVYDLIEKVDGMVNFREYDNDNDGYVDGLIVIHSGPGAEETGNKRDFWSHKWNLSDNSTGCPGSYRTDDGVSIDAYTLQPERFENGSLITIGVFAHEFGHILGLPDLYDTDYSSSGLGIFCLMAAGCWAKRDASSLPGSSPVHPNSWCKYLLGWLNPDSLQKGFSVEKFNASLFALSDTASAYRLIENPLGPDWTFEAPGMGEYFLVENRYQKGFDVGLPGSGLLILHIDETRQGNDDERHPLVGILRPGKTGFAIPKYSWGDGGDLWKNDTVGLCEWTTPNSDFYSGLPSGVCVKNISSPGAVMTADLAIEPVLLGKFYAYPNPFIKKENNLLRIYYCPSDTERIREKPPFRVHIYTLSGEHVATVEGDALKRTAFWDLKNQRGKDVASGLYFYIIEIENKGRKERQRGFFSVVR</sequence>
<dbReference type="NCBIfam" id="TIGR03296">
    <property type="entry name" value="M6dom_TIGR03296"/>
    <property type="match status" value="1"/>
</dbReference>
<dbReference type="Pfam" id="PF05547">
    <property type="entry name" value="Peptidase_M6"/>
    <property type="match status" value="1"/>
</dbReference>
<dbReference type="Gene3D" id="2.60.40.4070">
    <property type="match status" value="1"/>
</dbReference>
<dbReference type="GO" id="GO:0008237">
    <property type="term" value="F:metallopeptidase activity"/>
    <property type="evidence" value="ECO:0007669"/>
    <property type="project" value="UniProtKB-KW"/>
</dbReference>
<reference evidence="2" key="1">
    <citation type="journal article" date="2020" name="mSystems">
        <title>Genome- and Community-Level Interaction Insights into Carbon Utilization and Element Cycling Functions of Hydrothermarchaeota in Hydrothermal Sediment.</title>
        <authorList>
            <person name="Zhou Z."/>
            <person name="Liu Y."/>
            <person name="Xu W."/>
            <person name="Pan J."/>
            <person name="Luo Z.H."/>
            <person name="Li M."/>
        </authorList>
    </citation>
    <scope>NUCLEOTIDE SEQUENCE [LARGE SCALE GENOMIC DNA]</scope>
    <source>
        <strain evidence="2">SpSt-906</strain>
    </source>
</reference>
<dbReference type="InterPro" id="IPR008757">
    <property type="entry name" value="Peptidase_M6-like_domain"/>
</dbReference>
<dbReference type="AlphaFoldDB" id="A0A7C3Z3P4"/>
<evidence type="ECO:0000313" key="2">
    <source>
        <dbReference type="EMBL" id="HGE99678.1"/>
    </source>
</evidence>
<dbReference type="SUPFAM" id="SSF55486">
    <property type="entry name" value="Metalloproteases ('zincins'), catalytic domain"/>
    <property type="match status" value="1"/>
</dbReference>
<feature type="domain" description="Peptidase M6-like" evidence="1">
    <location>
        <begin position="73"/>
        <end position="283"/>
    </location>
</feature>
<dbReference type="PANTHER" id="PTHR41775:SF1">
    <property type="entry name" value="PEPTIDASE M6-LIKE DOMAIN-CONTAINING PROTEIN"/>
    <property type="match status" value="1"/>
</dbReference>
<name>A0A7C3Z3P4_UNCW3</name>
<dbReference type="PANTHER" id="PTHR41775">
    <property type="entry name" value="SECRETED PROTEIN-RELATED"/>
    <property type="match status" value="1"/>
</dbReference>
<keyword evidence="2" id="KW-0645">Protease</keyword>
<proteinExistence type="predicted"/>
<dbReference type="EMBL" id="DTMQ01000040">
    <property type="protein sequence ID" value="HGE99678.1"/>
    <property type="molecule type" value="Genomic_DNA"/>
</dbReference>
<evidence type="ECO:0000259" key="1">
    <source>
        <dbReference type="Pfam" id="PF05547"/>
    </source>
</evidence>
<comment type="caution">
    <text evidence="2">The sequence shown here is derived from an EMBL/GenBank/DDBJ whole genome shotgun (WGS) entry which is preliminary data.</text>
</comment>
<dbReference type="InterPro" id="IPR024079">
    <property type="entry name" value="MetalloPept_cat_dom_sf"/>
</dbReference>
<keyword evidence="2" id="KW-0378">Hydrolase</keyword>
<keyword evidence="2" id="KW-0482">Metalloprotease</keyword>
<dbReference type="GO" id="GO:0006508">
    <property type="term" value="P:proteolysis"/>
    <property type="evidence" value="ECO:0007669"/>
    <property type="project" value="UniProtKB-KW"/>
</dbReference>
<dbReference type="PROSITE" id="PS51257">
    <property type="entry name" value="PROKAR_LIPOPROTEIN"/>
    <property type="match status" value="1"/>
</dbReference>
<dbReference type="Gene3D" id="3.40.390.10">
    <property type="entry name" value="Collagenase (Catalytic Domain)"/>
    <property type="match status" value="1"/>
</dbReference>
<protein>
    <submittedName>
        <fullName evidence="2">M6 family metalloprotease domain-containing protein</fullName>
    </submittedName>
</protein>